<keyword evidence="1" id="KW-0732">Signal</keyword>
<dbReference type="AlphaFoldDB" id="A0AAD9SJ27"/>
<dbReference type="SUPFAM" id="SSF51126">
    <property type="entry name" value="Pectin lyase-like"/>
    <property type="match status" value="1"/>
</dbReference>
<accession>A0AAD9SJ27</accession>
<protein>
    <submittedName>
        <fullName evidence="2">Uncharacterized protein</fullName>
    </submittedName>
</protein>
<comment type="caution">
    <text evidence="2">The sequence shown here is derived from an EMBL/GenBank/DDBJ whole genome shotgun (WGS) entry which is preliminary data.</text>
</comment>
<reference evidence="2" key="1">
    <citation type="submission" date="2023-06" db="EMBL/GenBank/DDBJ databases">
        <authorList>
            <person name="Noh H."/>
        </authorList>
    </citation>
    <scope>NUCLEOTIDE SEQUENCE</scope>
    <source>
        <strain evidence="2">DUCC20226</strain>
    </source>
</reference>
<organism evidence="2 3">
    <name type="scientific">Phomopsis amygdali</name>
    <name type="common">Fusicoccum amygdali</name>
    <dbReference type="NCBI Taxonomy" id="1214568"/>
    <lineage>
        <taxon>Eukaryota</taxon>
        <taxon>Fungi</taxon>
        <taxon>Dikarya</taxon>
        <taxon>Ascomycota</taxon>
        <taxon>Pezizomycotina</taxon>
        <taxon>Sordariomycetes</taxon>
        <taxon>Sordariomycetidae</taxon>
        <taxon>Diaporthales</taxon>
        <taxon>Diaporthaceae</taxon>
        <taxon>Diaporthe</taxon>
    </lineage>
</organism>
<evidence type="ECO:0000313" key="3">
    <source>
        <dbReference type="Proteomes" id="UP001265746"/>
    </source>
</evidence>
<name>A0AAD9SJ27_PHOAM</name>
<dbReference type="EMBL" id="JAUJFL010000002">
    <property type="protein sequence ID" value="KAK2609606.1"/>
    <property type="molecule type" value="Genomic_DNA"/>
</dbReference>
<dbReference type="Proteomes" id="UP001265746">
    <property type="component" value="Unassembled WGS sequence"/>
</dbReference>
<dbReference type="InterPro" id="IPR011050">
    <property type="entry name" value="Pectin_lyase_fold/virulence"/>
</dbReference>
<evidence type="ECO:0000313" key="2">
    <source>
        <dbReference type="EMBL" id="KAK2609606.1"/>
    </source>
</evidence>
<keyword evidence="3" id="KW-1185">Reference proteome</keyword>
<feature type="signal peptide" evidence="1">
    <location>
        <begin position="1"/>
        <end position="19"/>
    </location>
</feature>
<gene>
    <name evidence="2" type="ORF">N8I77_003101</name>
</gene>
<sequence>MTRFSKVAAVSMLATTAYAQCGSAPDATVDGTEGAYTATVGSSEVYSGSDYYTAIKEALDGITTGQTVSVIASGSIGTNAIHIDSGKTFEGCGTITASIANGKGAIESLNTNDVNIPYLNLAGEVYFGLHFYGTTGLTLGEINMDLTAGIGIRFDRDEAANSNVKMGTITVTGASSHAVETWNIDGLTIDSVIAKNVGECGLLLQKTTNAQVGLVQGDNAGAGTGYATLRFANQNGMLSDGSYTTNVVIDKVVSTGGGRGIFCVSESGGAEIGTVDLSGNENNAILIENCYNVAIKAGTVEGGGEVRISARDEFANTRDISLTLEVNDNSVRESPCSENPTFSITGSATMDVC</sequence>
<evidence type="ECO:0000256" key="1">
    <source>
        <dbReference type="SAM" id="SignalP"/>
    </source>
</evidence>
<proteinExistence type="predicted"/>
<feature type="chain" id="PRO_5042026308" evidence="1">
    <location>
        <begin position="20"/>
        <end position="353"/>
    </location>
</feature>